<reference evidence="1 2" key="1">
    <citation type="submission" date="2014-04" db="EMBL/GenBank/DDBJ databases">
        <authorList>
            <consortium name="DOE Joint Genome Institute"/>
            <person name="Kuo A."/>
            <person name="Kohler A."/>
            <person name="Nagy L.G."/>
            <person name="Floudas D."/>
            <person name="Copeland A."/>
            <person name="Barry K.W."/>
            <person name="Cichocki N."/>
            <person name="Veneault-Fourrey C."/>
            <person name="LaButti K."/>
            <person name="Lindquist E.A."/>
            <person name="Lipzen A."/>
            <person name="Lundell T."/>
            <person name="Morin E."/>
            <person name="Murat C."/>
            <person name="Sun H."/>
            <person name="Tunlid A."/>
            <person name="Henrissat B."/>
            <person name="Grigoriev I.V."/>
            <person name="Hibbett D.S."/>
            <person name="Martin F."/>
            <person name="Nordberg H.P."/>
            <person name="Cantor M.N."/>
            <person name="Hua S.X."/>
        </authorList>
    </citation>
    <scope>NUCLEOTIDE SEQUENCE [LARGE SCALE GENOMIC DNA]</scope>
    <source>
        <strain evidence="1 2">Foug A</strain>
    </source>
</reference>
<evidence type="ECO:0000313" key="1">
    <source>
        <dbReference type="EMBL" id="KIM59901.1"/>
    </source>
</evidence>
<reference evidence="2" key="2">
    <citation type="submission" date="2015-01" db="EMBL/GenBank/DDBJ databases">
        <title>Evolutionary Origins and Diversification of the Mycorrhizal Mutualists.</title>
        <authorList>
            <consortium name="DOE Joint Genome Institute"/>
            <consortium name="Mycorrhizal Genomics Consortium"/>
            <person name="Kohler A."/>
            <person name="Kuo A."/>
            <person name="Nagy L.G."/>
            <person name="Floudas D."/>
            <person name="Copeland A."/>
            <person name="Barry K.W."/>
            <person name="Cichocki N."/>
            <person name="Veneault-Fourrey C."/>
            <person name="LaButti K."/>
            <person name="Lindquist E.A."/>
            <person name="Lipzen A."/>
            <person name="Lundell T."/>
            <person name="Morin E."/>
            <person name="Murat C."/>
            <person name="Riley R."/>
            <person name="Ohm R."/>
            <person name="Sun H."/>
            <person name="Tunlid A."/>
            <person name="Henrissat B."/>
            <person name="Grigoriev I.V."/>
            <person name="Hibbett D.S."/>
            <person name="Martin F."/>
        </authorList>
    </citation>
    <scope>NUCLEOTIDE SEQUENCE [LARGE SCALE GENOMIC DNA]</scope>
    <source>
        <strain evidence="2">Foug A</strain>
    </source>
</reference>
<name>A0A0C3DVA7_9AGAM</name>
<dbReference type="AlphaFoldDB" id="A0A0C3DVA7"/>
<protein>
    <submittedName>
        <fullName evidence="1">Uncharacterized protein</fullName>
    </submittedName>
</protein>
<gene>
    <name evidence="1" type="ORF">SCLCIDRAFT_978779</name>
</gene>
<dbReference type="EMBL" id="KN822068">
    <property type="protein sequence ID" value="KIM59901.1"/>
    <property type="molecule type" value="Genomic_DNA"/>
</dbReference>
<dbReference type="HOGENOM" id="CLU_1778577_0_0_1"/>
<accession>A0A0C3DVA7</accession>
<organism evidence="1 2">
    <name type="scientific">Scleroderma citrinum Foug A</name>
    <dbReference type="NCBI Taxonomy" id="1036808"/>
    <lineage>
        <taxon>Eukaryota</taxon>
        <taxon>Fungi</taxon>
        <taxon>Dikarya</taxon>
        <taxon>Basidiomycota</taxon>
        <taxon>Agaricomycotina</taxon>
        <taxon>Agaricomycetes</taxon>
        <taxon>Agaricomycetidae</taxon>
        <taxon>Boletales</taxon>
        <taxon>Sclerodermatineae</taxon>
        <taxon>Sclerodermataceae</taxon>
        <taxon>Scleroderma</taxon>
    </lineage>
</organism>
<dbReference type="InParanoid" id="A0A0C3DVA7"/>
<evidence type="ECO:0000313" key="2">
    <source>
        <dbReference type="Proteomes" id="UP000053989"/>
    </source>
</evidence>
<keyword evidence="2" id="KW-1185">Reference proteome</keyword>
<dbReference type="Proteomes" id="UP000053989">
    <property type="component" value="Unassembled WGS sequence"/>
</dbReference>
<proteinExistence type="predicted"/>
<sequence>MLLMAFCSFRHECAFAGVKARGSGTRTALTATELSLELMCILLTRALNNPQSTVSWLPWPEVKFTTGILQREPSIASLRTGRTHRCCTARYQVLCEAEPRHWELDEQVFIIVCRRRRFFGYNEPRNKWLCARTFPAHRARSGTPLC</sequence>